<protein>
    <recommendedName>
        <fullName evidence="3">MalT-like TPR region domain-containing protein</fullName>
    </recommendedName>
</protein>
<keyword evidence="2" id="KW-1185">Reference proteome</keyword>
<proteinExistence type="predicted"/>
<evidence type="ECO:0008006" key="3">
    <source>
        <dbReference type="Google" id="ProtNLM"/>
    </source>
</evidence>
<name>W4MFR8_9BACT</name>
<reference evidence="1 2" key="1">
    <citation type="journal article" date="2014" name="Nature">
        <title>An environmental bacterial taxon with a large and distinct metabolic repertoire.</title>
        <authorList>
            <person name="Wilson M.C."/>
            <person name="Mori T."/>
            <person name="Ruckert C."/>
            <person name="Uria A.R."/>
            <person name="Helf M.J."/>
            <person name="Takada K."/>
            <person name="Gernert C."/>
            <person name="Steffens U.A."/>
            <person name="Heycke N."/>
            <person name="Schmitt S."/>
            <person name="Rinke C."/>
            <person name="Helfrich E.J."/>
            <person name="Brachmann A.O."/>
            <person name="Gurgui C."/>
            <person name="Wakimoto T."/>
            <person name="Kracht M."/>
            <person name="Crusemann M."/>
            <person name="Hentschel U."/>
            <person name="Abe I."/>
            <person name="Matsunaga S."/>
            <person name="Kalinowski J."/>
            <person name="Takeyama H."/>
            <person name="Piel J."/>
        </authorList>
    </citation>
    <scope>NUCLEOTIDE SEQUENCE [LARGE SCALE GENOMIC DNA]</scope>
    <source>
        <strain evidence="2">TSY2</strain>
    </source>
</reference>
<sequence>MAAGLCRPSPAAFPGGAHACPGDACYHRALDIARHQEAKSLELRTAISLARLWRRQGKAGPARELLGSVYHWFSEGFDTADLTDAKTLLEELESER</sequence>
<accession>W4MFR8</accession>
<evidence type="ECO:0000313" key="2">
    <source>
        <dbReference type="Proteomes" id="UP000019140"/>
    </source>
</evidence>
<comment type="caution">
    <text evidence="1">The sequence shown here is derived from an EMBL/GenBank/DDBJ whole genome shotgun (WGS) entry which is preliminary data.</text>
</comment>
<dbReference type="EMBL" id="AZHX01000140">
    <property type="protein sequence ID" value="ETX08756.1"/>
    <property type="molecule type" value="Genomic_DNA"/>
</dbReference>
<dbReference type="AlphaFoldDB" id="W4MFR8"/>
<gene>
    <name evidence="1" type="ORF">ETSY2_03520</name>
</gene>
<organism evidence="1 2">
    <name type="scientific">Candidatus Entotheonella gemina</name>
    <dbReference type="NCBI Taxonomy" id="1429439"/>
    <lineage>
        <taxon>Bacteria</taxon>
        <taxon>Pseudomonadati</taxon>
        <taxon>Nitrospinota/Tectimicrobiota group</taxon>
        <taxon>Candidatus Tectimicrobiota</taxon>
        <taxon>Candidatus Entotheonellia</taxon>
        <taxon>Candidatus Entotheonellales</taxon>
        <taxon>Candidatus Entotheonellaceae</taxon>
        <taxon>Candidatus Entotheonella</taxon>
    </lineage>
</organism>
<dbReference type="Proteomes" id="UP000019140">
    <property type="component" value="Unassembled WGS sequence"/>
</dbReference>
<evidence type="ECO:0000313" key="1">
    <source>
        <dbReference type="EMBL" id="ETX08756.1"/>
    </source>
</evidence>
<dbReference type="HOGENOM" id="CLU_2354546_0_0_7"/>